<evidence type="ECO:0000256" key="6">
    <source>
        <dbReference type="ARBA" id="ARBA00023146"/>
    </source>
</evidence>
<keyword evidence="5 9" id="KW-0648">Protein biosynthesis</keyword>
<protein>
    <recommendedName>
        <fullName evidence="1 8">Tyrosine--tRNA ligase</fullName>
        <ecNumber evidence="1 8">6.1.1.1</ecNumber>
    </recommendedName>
</protein>
<evidence type="ECO:0000256" key="7">
    <source>
        <dbReference type="ARBA" id="ARBA00048248"/>
    </source>
</evidence>
<evidence type="ECO:0000256" key="9">
    <source>
        <dbReference type="RuleBase" id="RU363036"/>
    </source>
</evidence>
<evidence type="ECO:0000256" key="3">
    <source>
        <dbReference type="ARBA" id="ARBA00022741"/>
    </source>
</evidence>
<dbReference type="NCBIfam" id="TIGR00234">
    <property type="entry name" value="tyrS"/>
    <property type="match status" value="1"/>
</dbReference>
<gene>
    <name evidence="10" type="ORF">UT24_C0015G0035</name>
</gene>
<dbReference type="Gene3D" id="3.40.50.620">
    <property type="entry name" value="HUPs"/>
    <property type="match status" value="1"/>
</dbReference>
<dbReference type="SUPFAM" id="SSF52374">
    <property type="entry name" value="Nucleotidylyl transferase"/>
    <property type="match status" value="1"/>
</dbReference>
<dbReference type="GO" id="GO:0006437">
    <property type="term" value="P:tyrosyl-tRNA aminoacylation"/>
    <property type="evidence" value="ECO:0007669"/>
    <property type="project" value="UniProtKB-UniRule"/>
</dbReference>
<evidence type="ECO:0000256" key="8">
    <source>
        <dbReference type="NCBIfam" id="TIGR00234"/>
    </source>
</evidence>
<dbReference type="InterPro" id="IPR001412">
    <property type="entry name" value="aa-tRNA-synth_I_CS"/>
</dbReference>
<dbReference type="PRINTS" id="PR01040">
    <property type="entry name" value="TRNASYNTHTYR"/>
</dbReference>
<dbReference type="GO" id="GO:0003723">
    <property type="term" value="F:RNA binding"/>
    <property type="evidence" value="ECO:0007669"/>
    <property type="project" value="InterPro"/>
</dbReference>
<dbReference type="EC" id="6.1.1.1" evidence="1 8"/>
<comment type="similarity">
    <text evidence="9">Belongs to the class-I aminoacyl-tRNA synthetase family.</text>
</comment>
<dbReference type="PATRIC" id="fig|1618574.4.peg.1202"/>
<dbReference type="InterPro" id="IPR036986">
    <property type="entry name" value="S4_RNA-bd_sf"/>
</dbReference>
<evidence type="ECO:0000313" key="10">
    <source>
        <dbReference type="EMBL" id="KKR00227.1"/>
    </source>
</evidence>
<dbReference type="Pfam" id="PF00579">
    <property type="entry name" value="tRNA-synt_1b"/>
    <property type="match status" value="1"/>
</dbReference>
<comment type="catalytic activity">
    <reaction evidence="7">
        <text>tRNA(Tyr) + L-tyrosine + ATP = L-tyrosyl-tRNA(Tyr) + AMP + diphosphate + H(+)</text>
        <dbReference type="Rhea" id="RHEA:10220"/>
        <dbReference type="Rhea" id="RHEA-COMP:9706"/>
        <dbReference type="Rhea" id="RHEA-COMP:9707"/>
        <dbReference type="ChEBI" id="CHEBI:15378"/>
        <dbReference type="ChEBI" id="CHEBI:30616"/>
        <dbReference type="ChEBI" id="CHEBI:33019"/>
        <dbReference type="ChEBI" id="CHEBI:58315"/>
        <dbReference type="ChEBI" id="CHEBI:78442"/>
        <dbReference type="ChEBI" id="CHEBI:78536"/>
        <dbReference type="ChEBI" id="CHEBI:456215"/>
        <dbReference type="EC" id="6.1.1.1"/>
    </reaction>
</comment>
<dbReference type="EMBL" id="LBWB01000015">
    <property type="protein sequence ID" value="KKR00227.1"/>
    <property type="molecule type" value="Genomic_DNA"/>
</dbReference>
<dbReference type="Gene3D" id="1.10.240.10">
    <property type="entry name" value="Tyrosyl-Transfer RNA Synthetase"/>
    <property type="match status" value="1"/>
</dbReference>
<dbReference type="GO" id="GO:0004831">
    <property type="term" value="F:tyrosine-tRNA ligase activity"/>
    <property type="evidence" value="ECO:0007669"/>
    <property type="project" value="UniProtKB-UniRule"/>
</dbReference>
<dbReference type="InterPro" id="IPR002307">
    <property type="entry name" value="Tyr-tRNA-ligase"/>
</dbReference>
<dbReference type="Gene3D" id="3.10.290.10">
    <property type="entry name" value="RNA-binding S4 domain"/>
    <property type="match status" value="1"/>
</dbReference>
<reference evidence="10 11" key="1">
    <citation type="journal article" date="2015" name="Nature">
        <title>rRNA introns, odd ribosomes, and small enigmatic genomes across a large radiation of phyla.</title>
        <authorList>
            <person name="Brown C.T."/>
            <person name="Hug L.A."/>
            <person name="Thomas B.C."/>
            <person name="Sharon I."/>
            <person name="Castelle C.J."/>
            <person name="Singh A."/>
            <person name="Wilkins M.J."/>
            <person name="Williams K.H."/>
            <person name="Banfield J.F."/>
        </authorList>
    </citation>
    <scope>NUCLEOTIDE SEQUENCE [LARGE SCALE GENOMIC DNA]</scope>
</reference>
<keyword evidence="4 9" id="KW-0067">ATP-binding</keyword>
<name>A0A0G0QET9_9BACT</name>
<keyword evidence="2 9" id="KW-0436">Ligase</keyword>
<dbReference type="InterPro" id="IPR024088">
    <property type="entry name" value="Tyr-tRNA-ligase_bac-type"/>
</dbReference>
<sequence length="395" mass="44647">MSQLISNLKQRGFIDTFTNESQLIEHLQQPRTFYVGFDPTADSLHIGHLLPLKLIQLMTASGHKPIVLLGSATARIGDPTGKSKSRIALSSVETDSNTESIRTQIQKILGGEITFFENSHPGMTWMEFVMDVFSHFSVNEMVKRKTFAERLSNAQHLSLSEFVYPVLQAFDWLVLCRKFDCTLQIAGLDQWTNCCAGKELIRSELETDAHIICTPLLEVNGKKMGKSSTGDVLWLNENKTSPFEVWQFFRNLPDEEIEKFGLLFADDWLPSEDINESKIQLANAVVKWIHGNESVEKCARRGIAISKKTELQIEDLPTLEVDFGKHSAMSLFVHSGLCSSNSDFKRSVKNKGMKINDQLIVDERMVLIIDRTFILSHGKRQIAIGMRKGNLNDQN</sequence>
<evidence type="ECO:0000313" key="11">
    <source>
        <dbReference type="Proteomes" id="UP000033881"/>
    </source>
</evidence>
<dbReference type="GO" id="GO:0005829">
    <property type="term" value="C:cytosol"/>
    <property type="evidence" value="ECO:0007669"/>
    <property type="project" value="TreeGrafter"/>
</dbReference>
<dbReference type="InterPro" id="IPR014729">
    <property type="entry name" value="Rossmann-like_a/b/a_fold"/>
</dbReference>
<evidence type="ECO:0000256" key="2">
    <source>
        <dbReference type="ARBA" id="ARBA00022598"/>
    </source>
</evidence>
<dbReference type="SUPFAM" id="SSF55174">
    <property type="entry name" value="Alpha-L RNA-binding motif"/>
    <property type="match status" value="1"/>
</dbReference>
<comment type="caution">
    <text evidence="10">The sequence shown here is derived from an EMBL/GenBank/DDBJ whole genome shotgun (WGS) entry which is preliminary data.</text>
</comment>
<evidence type="ECO:0000256" key="4">
    <source>
        <dbReference type="ARBA" id="ARBA00022840"/>
    </source>
</evidence>
<dbReference type="PANTHER" id="PTHR11766:SF1">
    <property type="entry name" value="TYROSINE--TRNA LIGASE"/>
    <property type="match status" value="1"/>
</dbReference>
<dbReference type="AlphaFoldDB" id="A0A0G0QET9"/>
<keyword evidence="3 9" id="KW-0547">Nucleotide-binding</keyword>
<evidence type="ECO:0000256" key="5">
    <source>
        <dbReference type="ARBA" id="ARBA00022917"/>
    </source>
</evidence>
<dbReference type="Proteomes" id="UP000033881">
    <property type="component" value="Unassembled WGS sequence"/>
</dbReference>
<evidence type="ECO:0000256" key="1">
    <source>
        <dbReference type="ARBA" id="ARBA00013160"/>
    </source>
</evidence>
<keyword evidence="6 9" id="KW-0030">Aminoacyl-tRNA synthetase</keyword>
<dbReference type="PANTHER" id="PTHR11766">
    <property type="entry name" value="TYROSYL-TRNA SYNTHETASE"/>
    <property type="match status" value="1"/>
</dbReference>
<dbReference type="InterPro" id="IPR002305">
    <property type="entry name" value="aa-tRNA-synth_Ic"/>
</dbReference>
<dbReference type="STRING" id="1618574.UT24_C0015G0035"/>
<accession>A0A0G0QET9</accession>
<dbReference type="PROSITE" id="PS00178">
    <property type="entry name" value="AA_TRNA_LIGASE_I"/>
    <property type="match status" value="1"/>
</dbReference>
<proteinExistence type="inferred from homology"/>
<dbReference type="GO" id="GO:0005524">
    <property type="term" value="F:ATP binding"/>
    <property type="evidence" value="ECO:0007669"/>
    <property type="project" value="UniProtKB-KW"/>
</dbReference>
<organism evidence="10 11">
    <name type="scientific">Candidatus Woesebacteria bacterium GW2011_GWB1_39_12</name>
    <dbReference type="NCBI Taxonomy" id="1618574"/>
    <lineage>
        <taxon>Bacteria</taxon>
        <taxon>Candidatus Woeseibacteriota</taxon>
    </lineage>
</organism>